<dbReference type="InterPro" id="IPR038718">
    <property type="entry name" value="SNF2-like_sf"/>
</dbReference>
<gene>
    <name evidence="2" type="ordered locus">FCOL_05310</name>
</gene>
<dbReference type="Pfam" id="PF00176">
    <property type="entry name" value="SNF2-rel_dom"/>
    <property type="match status" value="1"/>
</dbReference>
<evidence type="ECO:0000313" key="2">
    <source>
        <dbReference type="EMBL" id="AEW85887.1"/>
    </source>
</evidence>
<feature type="domain" description="SNF2 N-terminal" evidence="1">
    <location>
        <begin position="78"/>
        <end position="256"/>
    </location>
</feature>
<dbReference type="eggNOG" id="COG0553">
    <property type="taxonomic scope" value="Bacteria"/>
</dbReference>
<dbReference type="KEGG" id="fco:FCOL_05310"/>
<dbReference type="Gene3D" id="3.40.50.10810">
    <property type="entry name" value="Tandem AAA-ATPase domain"/>
    <property type="match status" value="1"/>
</dbReference>
<protein>
    <recommendedName>
        <fullName evidence="1">SNF2 N-terminal domain-containing protein</fullName>
    </recommendedName>
</protein>
<dbReference type="GO" id="GO:0005524">
    <property type="term" value="F:ATP binding"/>
    <property type="evidence" value="ECO:0007669"/>
    <property type="project" value="InterPro"/>
</dbReference>
<reference evidence="2 3" key="1">
    <citation type="journal article" date="2012" name="J. Bacteriol.">
        <title>Genome Sequence of the Fish Pathogen Flavobacterium columnare ATCC 49512.</title>
        <authorList>
            <person name="Tekedar H.C."/>
            <person name="Karsi A."/>
            <person name="Gillaspy A.F."/>
            <person name="Dyer D.W."/>
            <person name="Benton N.R."/>
            <person name="Zaitshik J."/>
            <person name="Vamenta S."/>
            <person name="Banes M.M."/>
            <person name="Gulsoy N."/>
            <person name="Aboko-Cole M."/>
            <person name="Waldbieser G.C."/>
            <person name="Lawrence M.L."/>
        </authorList>
    </citation>
    <scope>NUCLEOTIDE SEQUENCE [LARGE SCALE GENOMIC DNA]</scope>
    <source>
        <strain evidence="3">ATCC 49512 / CIP 103533 / TG 44/87</strain>
    </source>
</reference>
<dbReference type="EMBL" id="CP003222">
    <property type="protein sequence ID" value="AEW85887.1"/>
    <property type="molecule type" value="Genomic_DNA"/>
</dbReference>
<dbReference type="STRING" id="1041826.FCOL_05310"/>
<dbReference type="AlphaFoldDB" id="G8X9E0"/>
<evidence type="ECO:0000259" key="1">
    <source>
        <dbReference type="Pfam" id="PF00176"/>
    </source>
</evidence>
<accession>G8X9E0</accession>
<dbReference type="HOGENOM" id="CLU_036991_0_0_10"/>
<dbReference type="InterPro" id="IPR027417">
    <property type="entry name" value="P-loop_NTPase"/>
</dbReference>
<name>G8X9E0_FLACA</name>
<keyword evidence="3" id="KW-1185">Reference proteome</keyword>
<dbReference type="InterPro" id="IPR000330">
    <property type="entry name" value="SNF2_N"/>
</dbReference>
<evidence type="ECO:0000313" key="3">
    <source>
        <dbReference type="Proteomes" id="UP000005638"/>
    </source>
</evidence>
<dbReference type="RefSeq" id="WP_014165166.1">
    <property type="nucleotide sequence ID" value="NC_016510.2"/>
</dbReference>
<dbReference type="PANTHER" id="PTHR10799">
    <property type="entry name" value="SNF2/RAD54 HELICASE FAMILY"/>
    <property type="match status" value="1"/>
</dbReference>
<sequence>MNTLLPNQFNAKAKAFYNKVFALFMKMGTGKTRVAVELVNAVENIDLVVYIAPLDIIKPKSETISSIKDEVNKWGGFNATEVVYIGIETIGMSDRQYLQLYKKISTALNCFLIVDESIKVKNIDAKRTKRVIEYSKMVQYKLILNGEPMTRDLLDLWSQFYILDPEILNMSLAEFKNTFCKYTTITKSFPGTYKSYTKEFITGYENIDYLYSLIGEYVYECDLELNVQQIYETANYSLSDNDLKTYNFLKETYLDNEKLMAMNNNIFLEMTQKMQHEYSCTNEKTDIVSDWFKTYPEEKAIIYCNYIVSAELCRELYPKALVLNYNSSFGHNLQDRPFTVYFDQTFDWGKIVQSSARNYRTGQENDCRYLRLVANVGLGKLYLDNNFKKLGLSEYLKKISKEKLKEIL</sequence>
<dbReference type="SUPFAM" id="SSF52540">
    <property type="entry name" value="P-loop containing nucleoside triphosphate hydrolases"/>
    <property type="match status" value="2"/>
</dbReference>
<organism evidence="2 3">
    <name type="scientific">Flavobacterium columnare (strain ATCC 49512 / CIP 103533 / TG 44/87)</name>
    <dbReference type="NCBI Taxonomy" id="1041826"/>
    <lineage>
        <taxon>Bacteria</taxon>
        <taxon>Pseudomonadati</taxon>
        <taxon>Bacteroidota</taxon>
        <taxon>Flavobacteriia</taxon>
        <taxon>Flavobacteriales</taxon>
        <taxon>Flavobacteriaceae</taxon>
        <taxon>Flavobacterium</taxon>
    </lineage>
</organism>
<proteinExistence type="predicted"/>
<dbReference type="Proteomes" id="UP000005638">
    <property type="component" value="Chromosome"/>
</dbReference>